<evidence type="ECO:0000313" key="10">
    <source>
        <dbReference type="EMBL" id="MCR2806958.1"/>
    </source>
</evidence>
<keyword evidence="11" id="KW-1185">Reference proteome</keyword>
<keyword evidence="6" id="KW-0326">Glycosidase</keyword>
<dbReference type="PANTHER" id="PTHR31297:SF41">
    <property type="entry name" value="ENDOGLUCANASE, PUTATIVE (AFU_ORTHOLOGUE AFUA_5G01830)-RELATED"/>
    <property type="match status" value="1"/>
</dbReference>
<evidence type="ECO:0000256" key="5">
    <source>
        <dbReference type="ARBA" id="ARBA00023277"/>
    </source>
</evidence>
<dbReference type="Pfam" id="PF00395">
    <property type="entry name" value="SLH"/>
    <property type="match status" value="3"/>
</dbReference>
<dbReference type="PROSITE" id="PS00659">
    <property type="entry name" value="GLYCOSYL_HYDROL_F5"/>
    <property type="match status" value="1"/>
</dbReference>
<protein>
    <submittedName>
        <fullName evidence="10">Cellulase family glycosylhydrolase</fullName>
    </submittedName>
</protein>
<dbReference type="Pfam" id="PF00150">
    <property type="entry name" value="Cellulase"/>
    <property type="match status" value="1"/>
</dbReference>
<evidence type="ECO:0000259" key="9">
    <source>
        <dbReference type="PROSITE" id="PS51272"/>
    </source>
</evidence>
<dbReference type="InterPro" id="IPR014756">
    <property type="entry name" value="Ig_E-set"/>
</dbReference>
<dbReference type="GO" id="GO:0005576">
    <property type="term" value="C:extracellular region"/>
    <property type="evidence" value="ECO:0007669"/>
    <property type="project" value="TreeGrafter"/>
</dbReference>
<evidence type="ECO:0000313" key="11">
    <source>
        <dbReference type="Proteomes" id="UP001141950"/>
    </source>
</evidence>
<feature type="chain" id="PRO_5040825574" evidence="8">
    <location>
        <begin position="27"/>
        <end position="750"/>
    </location>
</feature>
<dbReference type="AlphaFoldDB" id="A0A9X2MW25"/>
<keyword evidence="5" id="KW-0119">Carbohydrate metabolism</keyword>
<gene>
    <name evidence="10" type="ORF">NQZ67_24030</name>
</gene>
<dbReference type="Pfam" id="PF03442">
    <property type="entry name" value="CBM_X2"/>
    <property type="match status" value="1"/>
</dbReference>
<keyword evidence="7" id="KW-0624">Polysaccharide degradation</keyword>
<evidence type="ECO:0000256" key="6">
    <source>
        <dbReference type="ARBA" id="ARBA00023295"/>
    </source>
</evidence>
<dbReference type="Pfam" id="PF18448">
    <property type="entry name" value="CBM46"/>
    <property type="match status" value="1"/>
</dbReference>
<dbReference type="Proteomes" id="UP001141950">
    <property type="component" value="Unassembled WGS sequence"/>
</dbReference>
<comment type="similarity">
    <text evidence="1">Belongs to the glycosyl hydrolase 5 (cellulase A) family.</text>
</comment>
<keyword evidence="3" id="KW-0378">Hydrolase</keyword>
<sequence length="750" mass="83351">MLRKASRFTVLIMLVLALCLPTAAFAADAQNEVKTTQDYVNDMQPGWNLGNTFDAVGEDETAWGNPRVTQEFIENLADQGFKSIRIPVTFDQRMLTEEPYTIEEDFLDRLDQVIEWSLDEGLYVMINIHHDSWIWLEKGMHNDHDASLARFKAIWTQLADRYKDMPQKLMFESINEPRFEGEDAEKQKYIDELNTAFYNIVRSSGGINDVRKIVLPTLDTGSETHKVDALYDWIKALAKPDPNIIATVHYYGFWPFSVNIAGFTTFNEETQKDIITVFDRVHDKFVKNGIPVIIGEFGLLGFDTDLNAIEQGEKLKFFEFMIHYAQEKQLTHMLWDNGQHFGRQSFEWSNQPLYEMMKASWSGRSGTADSDFIYLKQGEEIADVVKTLQLNGNTFEALELNGEELEAGADYAVEGDKLTVKASLLEELASTSGFGEKAELTVVFNQGMEWTINVIEYDTPSVFSAAGEATGFEIPALFRGDSLATMEAVYTDGGNAGPQNWTSFKEFAYTFTPNYANQTILLKENFFKEVEEGKEVQLKLHFWSGEVLEYKLIKEGTSVTGTGTTAGSASFSDLGGVAWAQDGISFLAERSIVQGVGEGMFQPEGMVTRAEFIQMLMNTLGLVDDSAVSTFSDVKEDAWYTAAVASAEKLGIVTGQGNGKFGANAEITRQDAAVMLYRAMTELGFEAADGAAAEAFADQDAISAYAVEAVAQMQQAGILQGKGGSFKPFDLASRAEAAVMIYRLFAGMNA</sequence>
<dbReference type="InterPro" id="IPR018087">
    <property type="entry name" value="Glyco_hydro_5_CS"/>
</dbReference>
<evidence type="ECO:0000256" key="7">
    <source>
        <dbReference type="ARBA" id="ARBA00023326"/>
    </source>
</evidence>
<feature type="signal peptide" evidence="8">
    <location>
        <begin position="1"/>
        <end position="26"/>
    </location>
</feature>
<dbReference type="Gene3D" id="2.60.40.10">
    <property type="entry name" value="Immunoglobulins"/>
    <property type="match status" value="1"/>
</dbReference>
<dbReference type="RefSeq" id="WP_257450959.1">
    <property type="nucleotide sequence ID" value="NZ_JANIPJ010000021.1"/>
</dbReference>
<organism evidence="10 11">
    <name type="scientific">Paenibacillus soyae</name>
    <dbReference type="NCBI Taxonomy" id="2969249"/>
    <lineage>
        <taxon>Bacteria</taxon>
        <taxon>Bacillati</taxon>
        <taxon>Bacillota</taxon>
        <taxon>Bacilli</taxon>
        <taxon>Bacillales</taxon>
        <taxon>Paenibacillaceae</taxon>
        <taxon>Paenibacillus</taxon>
    </lineage>
</organism>
<feature type="domain" description="SLH" evidence="9">
    <location>
        <begin position="567"/>
        <end position="626"/>
    </location>
</feature>
<comment type="caution">
    <text evidence="10">The sequence shown here is derived from an EMBL/GenBank/DDBJ whole genome shotgun (WGS) entry which is preliminary data.</text>
</comment>
<evidence type="ECO:0000256" key="4">
    <source>
        <dbReference type="ARBA" id="ARBA00023001"/>
    </source>
</evidence>
<dbReference type="PROSITE" id="PS51272">
    <property type="entry name" value="SLH"/>
    <property type="match status" value="3"/>
</dbReference>
<dbReference type="InterPro" id="IPR017853">
    <property type="entry name" value="GH"/>
</dbReference>
<evidence type="ECO:0000256" key="3">
    <source>
        <dbReference type="ARBA" id="ARBA00022801"/>
    </source>
</evidence>
<dbReference type="GO" id="GO:0008422">
    <property type="term" value="F:beta-glucosidase activity"/>
    <property type="evidence" value="ECO:0007669"/>
    <property type="project" value="TreeGrafter"/>
</dbReference>
<dbReference type="InterPro" id="IPR001547">
    <property type="entry name" value="Glyco_hydro_5"/>
</dbReference>
<dbReference type="GO" id="GO:0030245">
    <property type="term" value="P:cellulose catabolic process"/>
    <property type="evidence" value="ECO:0007669"/>
    <property type="project" value="UniProtKB-KW"/>
</dbReference>
<reference evidence="10" key="1">
    <citation type="submission" date="2022-08" db="EMBL/GenBank/DDBJ databases">
        <title>The genomic sequence of strain Paenibacillus sp. SCIV0701.</title>
        <authorList>
            <person name="Zhao H."/>
        </authorList>
    </citation>
    <scope>NUCLEOTIDE SEQUENCE</scope>
    <source>
        <strain evidence="10">SCIV0701</strain>
    </source>
</reference>
<dbReference type="InterPro" id="IPR050386">
    <property type="entry name" value="Glycosyl_hydrolase_5"/>
</dbReference>
<feature type="domain" description="SLH" evidence="9">
    <location>
        <begin position="627"/>
        <end position="690"/>
    </location>
</feature>
<dbReference type="SUPFAM" id="SSF51445">
    <property type="entry name" value="(Trans)glycosidases"/>
    <property type="match status" value="1"/>
</dbReference>
<dbReference type="InterPro" id="IPR013783">
    <property type="entry name" value="Ig-like_fold"/>
</dbReference>
<dbReference type="Gene3D" id="3.20.20.80">
    <property type="entry name" value="Glycosidases"/>
    <property type="match status" value="1"/>
</dbReference>
<evidence type="ECO:0000256" key="8">
    <source>
        <dbReference type="SAM" id="SignalP"/>
    </source>
</evidence>
<accession>A0A9X2MW25</accession>
<proteinExistence type="inferred from homology"/>
<dbReference type="SUPFAM" id="SSF81296">
    <property type="entry name" value="E set domains"/>
    <property type="match status" value="1"/>
</dbReference>
<evidence type="ECO:0000256" key="2">
    <source>
        <dbReference type="ARBA" id="ARBA00022729"/>
    </source>
</evidence>
<feature type="domain" description="SLH" evidence="9">
    <location>
        <begin position="693"/>
        <end position="750"/>
    </location>
</feature>
<dbReference type="InterPro" id="IPR005102">
    <property type="entry name" value="Carbo-bd_X2"/>
</dbReference>
<evidence type="ECO:0000256" key="1">
    <source>
        <dbReference type="ARBA" id="ARBA00005641"/>
    </source>
</evidence>
<dbReference type="GO" id="GO:0009986">
    <property type="term" value="C:cell surface"/>
    <property type="evidence" value="ECO:0007669"/>
    <property type="project" value="TreeGrafter"/>
</dbReference>
<keyword evidence="2 8" id="KW-0732">Signal</keyword>
<keyword evidence="4" id="KW-0136">Cellulose degradation</keyword>
<dbReference type="PANTHER" id="PTHR31297">
    <property type="entry name" value="GLUCAN ENDO-1,6-BETA-GLUCOSIDASE B"/>
    <property type="match status" value="1"/>
</dbReference>
<name>A0A9X2MW25_9BACL</name>
<dbReference type="InterPro" id="IPR040946">
    <property type="entry name" value="CBM46"/>
</dbReference>
<dbReference type="EMBL" id="JANIPJ010000021">
    <property type="protein sequence ID" value="MCR2806958.1"/>
    <property type="molecule type" value="Genomic_DNA"/>
</dbReference>
<dbReference type="InterPro" id="IPR001119">
    <property type="entry name" value="SLH_dom"/>
</dbReference>